<dbReference type="RefSeq" id="WP_158350269.1">
    <property type="nucleotide sequence ID" value="NZ_JAHQCX010000004.1"/>
</dbReference>
<proteinExistence type="predicted"/>
<keyword evidence="5" id="KW-1185">Reference proteome</keyword>
<dbReference type="Pfam" id="PF02571">
    <property type="entry name" value="CbiJ"/>
    <property type="match status" value="1"/>
</dbReference>
<keyword evidence="3" id="KW-0560">Oxidoreductase</keyword>
<name>A0ABS6K699_9FIRM</name>
<dbReference type="PANTHER" id="PTHR36925:SF1">
    <property type="entry name" value="COBALT-PRECORRIN-6A REDUCTASE"/>
    <property type="match status" value="1"/>
</dbReference>
<reference evidence="4 5" key="1">
    <citation type="submission" date="2021-06" db="EMBL/GenBank/DDBJ databases">
        <title>Description of novel taxa of the family Lachnospiraceae.</title>
        <authorList>
            <person name="Chaplin A.V."/>
            <person name="Sokolova S.R."/>
            <person name="Pikina A.P."/>
            <person name="Korzhanova M."/>
            <person name="Belova V."/>
            <person name="Korostin D."/>
            <person name="Efimov B.A."/>
        </authorList>
    </citation>
    <scope>NUCLEOTIDE SEQUENCE [LARGE SCALE GENOMIC DNA]</scope>
    <source>
        <strain evidence="4 5">ASD4241</strain>
    </source>
</reference>
<dbReference type="Proteomes" id="UP001314681">
    <property type="component" value="Unassembled WGS sequence"/>
</dbReference>
<comment type="pathway">
    <text evidence="1">Cofactor biosynthesis; adenosylcobalamin biosynthesis.</text>
</comment>
<gene>
    <name evidence="4" type="ORF">KTH90_08535</name>
</gene>
<dbReference type="EMBL" id="JAHQCX010000004">
    <property type="protein sequence ID" value="MBU9726059.1"/>
    <property type="molecule type" value="Genomic_DNA"/>
</dbReference>
<accession>A0ABS6K699</accession>
<dbReference type="InterPro" id="IPR003723">
    <property type="entry name" value="Precorrin-6x_reduct"/>
</dbReference>
<comment type="caution">
    <text evidence="4">The sequence shown here is derived from an EMBL/GenBank/DDBJ whole genome shotgun (WGS) entry which is preliminary data.</text>
</comment>
<evidence type="ECO:0000256" key="2">
    <source>
        <dbReference type="ARBA" id="ARBA00022573"/>
    </source>
</evidence>
<protein>
    <submittedName>
        <fullName evidence="4">Precorrin-6A/cobalt-precorrin-6A reductase</fullName>
    </submittedName>
</protein>
<organism evidence="4 5">
    <name type="scientific">Diplocloster modestus</name>
    <dbReference type="NCBI Taxonomy" id="2850322"/>
    <lineage>
        <taxon>Bacteria</taxon>
        <taxon>Bacillati</taxon>
        <taxon>Bacillota</taxon>
        <taxon>Clostridia</taxon>
        <taxon>Lachnospirales</taxon>
        <taxon>Lachnospiraceae</taxon>
        <taxon>Diplocloster</taxon>
    </lineage>
</organism>
<dbReference type="PROSITE" id="PS51014">
    <property type="entry name" value="COBK_CBIJ"/>
    <property type="match status" value="1"/>
</dbReference>
<sequence length="277" mass="30751">MHRYKVILFGGTSEGRELSEYLSALGIPSLICVATSYGEELIREVPGKLDVRTGRLDMEEMSRLFVREQPKFVVDATHPYASAVTQNIREACRIADISYRRLLRPAQAGAVPMEKLDTKEEAAAIDRADRMHADLVIHAADIGTAAKILTGTEGNILVTTGSKELKPLCAIPHYEERLFVRVLPVPEVLEACHASGIKGRHLIAMQGPFSEELNYALIREFGIRWLLTKESGRQGGFQEKINAARKADIRVLLIDRPVQESGYSLEEMKIQIGELAG</sequence>
<evidence type="ECO:0000256" key="1">
    <source>
        <dbReference type="ARBA" id="ARBA00004953"/>
    </source>
</evidence>
<evidence type="ECO:0000256" key="3">
    <source>
        <dbReference type="ARBA" id="ARBA00023002"/>
    </source>
</evidence>
<evidence type="ECO:0000313" key="5">
    <source>
        <dbReference type="Proteomes" id="UP001314681"/>
    </source>
</evidence>
<dbReference type="PANTHER" id="PTHR36925">
    <property type="entry name" value="COBALT-PRECORRIN-6A REDUCTASE"/>
    <property type="match status" value="1"/>
</dbReference>
<keyword evidence="2" id="KW-0169">Cobalamin biosynthesis</keyword>
<evidence type="ECO:0000313" key="4">
    <source>
        <dbReference type="EMBL" id="MBU9726059.1"/>
    </source>
</evidence>